<dbReference type="InterPro" id="IPR036291">
    <property type="entry name" value="NAD(P)-bd_dom_sf"/>
</dbReference>
<sequence>MSRSFSVVLITGAAGWLGGLLAKAIHKDPLTPDVKLILVDIVEPKAPDGSNAVVLKLDLTESVQVNQVFNTKFGIPDTVYCLHGLMSRGSEDNFDLGTKINIDSVRSLLESTRSHSERNNPIKFIFASSLAVYGGPLPDVITPSTLAIPQGSYGFAKLVNELYINEYTRRGFVDGRVLRLPTIVVRPGAPSKAASSFLSGIIREPLQGIEAVCPIGNSFDAPELSLKAWLASPETTIKNLVHAKHIPSDKFLSHTRVVCLPGFTASVREELEALMSVAGSDVLKLVKFEDDPVSREIVSSWPAVFDNAYALSLGFSVDEGGIEPVVKRFQAHLASMQLVIAC</sequence>
<evidence type="ECO:0000256" key="2">
    <source>
        <dbReference type="ARBA" id="ARBA00023277"/>
    </source>
</evidence>
<dbReference type="CDD" id="cd05238">
    <property type="entry name" value="Gne_like_SDR_e"/>
    <property type="match status" value="1"/>
</dbReference>
<keyword evidence="1" id="KW-0521">NADP</keyword>
<dbReference type="Gene3D" id="3.90.25.10">
    <property type="entry name" value="UDP-galactose 4-epimerase, domain 1"/>
    <property type="match status" value="1"/>
</dbReference>
<evidence type="ECO:0000259" key="3">
    <source>
        <dbReference type="Pfam" id="PF01370"/>
    </source>
</evidence>
<keyword evidence="5" id="KW-1185">Reference proteome</keyword>
<evidence type="ECO:0000256" key="1">
    <source>
        <dbReference type="ARBA" id="ARBA00022857"/>
    </source>
</evidence>
<accession>A0A9P5ZBA4</accession>
<evidence type="ECO:0000313" key="5">
    <source>
        <dbReference type="Proteomes" id="UP000807469"/>
    </source>
</evidence>
<dbReference type="OrthoDB" id="16464at2759"/>
<dbReference type="InterPro" id="IPR001509">
    <property type="entry name" value="Epimerase_deHydtase"/>
</dbReference>
<dbReference type="PANTHER" id="PTHR43103:SF3">
    <property type="entry name" value="ADP-L-GLYCERO-D-MANNO-HEPTOSE-6-EPIMERASE"/>
    <property type="match status" value="1"/>
</dbReference>
<keyword evidence="2" id="KW-0119">Carbohydrate metabolism</keyword>
<dbReference type="Proteomes" id="UP000807469">
    <property type="component" value="Unassembled WGS sequence"/>
</dbReference>
<feature type="domain" description="NAD-dependent epimerase/dehydratase" evidence="3">
    <location>
        <begin position="8"/>
        <end position="208"/>
    </location>
</feature>
<evidence type="ECO:0000313" key="4">
    <source>
        <dbReference type="EMBL" id="KAF9483710.1"/>
    </source>
</evidence>
<dbReference type="Gene3D" id="3.40.50.720">
    <property type="entry name" value="NAD(P)-binding Rossmann-like Domain"/>
    <property type="match status" value="1"/>
</dbReference>
<protein>
    <submittedName>
        <fullName evidence="4">NAD(P)-binding protein</fullName>
    </submittedName>
</protein>
<dbReference type="EMBL" id="MU155151">
    <property type="protein sequence ID" value="KAF9483710.1"/>
    <property type="molecule type" value="Genomic_DNA"/>
</dbReference>
<dbReference type="AlphaFoldDB" id="A0A9P5ZBA4"/>
<comment type="caution">
    <text evidence="4">The sequence shown here is derived from an EMBL/GenBank/DDBJ whole genome shotgun (WGS) entry which is preliminary data.</text>
</comment>
<dbReference type="SUPFAM" id="SSF51735">
    <property type="entry name" value="NAD(P)-binding Rossmann-fold domains"/>
    <property type="match status" value="1"/>
</dbReference>
<reference evidence="4" key="1">
    <citation type="submission" date="2020-11" db="EMBL/GenBank/DDBJ databases">
        <authorList>
            <consortium name="DOE Joint Genome Institute"/>
            <person name="Ahrendt S."/>
            <person name="Riley R."/>
            <person name="Andreopoulos W."/>
            <person name="Labutti K."/>
            <person name="Pangilinan J."/>
            <person name="Ruiz-Duenas F.J."/>
            <person name="Barrasa J.M."/>
            <person name="Sanchez-Garcia M."/>
            <person name="Camarero S."/>
            <person name="Miyauchi S."/>
            <person name="Serrano A."/>
            <person name="Linde D."/>
            <person name="Babiker R."/>
            <person name="Drula E."/>
            <person name="Ayuso-Fernandez I."/>
            <person name="Pacheco R."/>
            <person name="Padilla G."/>
            <person name="Ferreira P."/>
            <person name="Barriuso J."/>
            <person name="Kellner H."/>
            <person name="Castanera R."/>
            <person name="Alfaro M."/>
            <person name="Ramirez L."/>
            <person name="Pisabarro A.G."/>
            <person name="Kuo A."/>
            <person name="Tritt A."/>
            <person name="Lipzen A."/>
            <person name="He G."/>
            <person name="Yan M."/>
            <person name="Ng V."/>
            <person name="Cullen D."/>
            <person name="Martin F."/>
            <person name="Rosso M.-N."/>
            <person name="Henrissat B."/>
            <person name="Hibbett D."/>
            <person name="Martinez A.T."/>
            <person name="Grigoriev I.V."/>
        </authorList>
    </citation>
    <scope>NUCLEOTIDE SEQUENCE</scope>
    <source>
        <strain evidence="4">CIRM-BRFM 674</strain>
    </source>
</reference>
<proteinExistence type="predicted"/>
<name>A0A9P5ZBA4_9AGAR</name>
<dbReference type="PANTHER" id="PTHR43103">
    <property type="entry name" value="NUCLEOSIDE-DIPHOSPHATE-SUGAR EPIMERASE"/>
    <property type="match status" value="1"/>
</dbReference>
<gene>
    <name evidence="4" type="ORF">BDN70DRAFT_873564</name>
</gene>
<dbReference type="Pfam" id="PF01370">
    <property type="entry name" value="Epimerase"/>
    <property type="match status" value="1"/>
</dbReference>
<organism evidence="4 5">
    <name type="scientific">Pholiota conissans</name>
    <dbReference type="NCBI Taxonomy" id="109636"/>
    <lineage>
        <taxon>Eukaryota</taxon>
        <taxon>Fungi</taxon>
        <taxon>Dikarya</taxon>
        <taxon>Basidiomycota</taxon>
        <taxon>Agaricomycotina</taxon>
        <taxon>Agaricomycetes</taxon>
        <taxon>Agaricomycetidae</taxon>
        <taxon>Agaricales</taxon>
        <taxon>Agaricineae</taxon>
        <taxon>Strophariaceae</taxon>
        <taxon>Pholiota</taxon>
    </lineage>
</organism>